<dbReference type="Proteomes" id="UP000663848">
    <property type="component" value="Unassembled WGS sequence"/>
</dbReference>
<reference evidence="1" key="1">
    <citation type="submission" date="2021-02" db="EMBL/GenBank/DDBJ databases">
        <authorList>
            <person name="Nowell W R."/>
        </authorList>
    </citation>
    <scope>NUCLEOTIDE SEQUENCE</scope>
</reference>
<evidence type="ECO:0000313" key="1">
    <source>
        <dbReference type="EMBL" id="CAF4963035.1"/>
    </source>
</evidence>
<gene>
    <name evidence="1" type="ORF">QYT958_LOCUS34460</name>
</gene>
<feature type="non-terminal residue" evidence="1">
    <location>
        <position position="30"/>
    </location>
</feature>
<proteinExistence type="predicted"/>
<evidence type="ECO:0000313" key="2">
    <source>
        <dbReference type="Proteomes" id="UP000663848"/>
    </source>
</evidence>
<name>A0A821YLS2_9BILA</name>
<dbReference type="AlphaFoldDB" id="A0A821YLS2"/>
<accession>A0A821YLS2</accession>
<dbReference type="EMBL" id="CAJOBR010024800">
    <property type="protein sequence ID" value="CAF4963035.1"/>
    <property type="molecule type" value="Genomic_DNA"/>
</dbReference>
<protein>
    <submittedName>
        <fullName evidence="1">Uncharacterized protein</fullName>
    </submittedName>
</protein>
<organism evidence="1 2">
    <name type="scientific">Rotaria socialis</name>
    <dbReference type="NCBI Taxonomy" id="392032"/>
    <lineage>
        <taxon>Eukaryota</taxon>
        <taxon>Metazoa</taxon>
        <taxon>Spiralia</taxon>
        <taxon>Gnathifera</taxon>
        <taxon>Rotifera</taxon>
        <taxon>Eurotatoria</taxon>
        <taxon>Bdelloidea</taxon>
        <taxon>Philodinida</taxon>
        <taxon>Philodinidae</taxon>
        <taxon>Rotaria</taxon>
    </lineage>
</organism>
<comment type="caution">
    <text evidence="1">The sequence shown here is derived from an EMBL/GenBank/DDBJ whole genome shotgun (WGS) entry which is preliminary data.</text>
</comment>
<sequence length="30" mass="3286">MPVREISNDTLNAELTSAGDKLVMVDFFAT</sequence>